<dbReference type="EMBL" id="NMUH01009156">
    <property type="protein sequence ID" value="MQM19730.1"/>
    <property type="molecule type" value="Genomic_DNA"/>
</dbReference>
<name>A0A843XKS7_COLES</name>
<gene>
    <name evidence="1" type="ORF">Taro_052746</name>
</gene>
<dbReference type="Proteomes" id="UP000652761">
    <property type="component" value="Unassembled WGS sequence"/>
</dbReference>
<dbReference type="AlphaFoldDB" id="A0A843XKS7"/>
<accession>A0A843XKS7</accession>
<reference evidence="1" key="1">
    <citation type="submission" date="2017-07" db="EMBL/GenBank/DDBJ databases">
        <title>Taro Niue Genome Assembly and Annotation.</title>
        <authorList>
            <person name="Atibalentja N."/>
            <person name="Keating K."/>
            <person name="Fields C.J."/>
        </authorList>
    </citation>
    <scope>NUCLEOTIDE SEQUENCE</scope>
    <source>
        <strain evidence="1">Niue_2</strain>
        <tissue evidence="1">Leaf</tissue>
    </source>
</reference>
<protein>
    <submittedName>
        <fullName evidence="1">Uncharacterized protein</fullName>
    </submittedName>
</protein>
<dbReference type="OrthoDB" id="2011021at2759"/>
<keyword evidence="2" id="KW-1185">Reference proteome</keyword>
<sequence length="80" mass="9425">MEEGDKILSEDFKASSTYTRGIFKKFQEELMEIVSYVPTIIHDDDKKLTMRIKSFEKKKVKHVNKSLQRNSQCRLTGLRT</sequence>
<organism evidence="1 2">
    <name type="scientific">Colocasia esculenta</name>
    <name type="common">Wild taro</name>
    <name type="synonym">Arum esculentum</name>
    <dbReference type="NCBI Taxonomy" id="4460"/>
    <lineage>
        <taxon>Eukaryota</taxon>
        <taxon>Viridiplantae</taxon>
        <taxon>Streptophyta</taxon>
        <taxon>Embryophyta</taxon>
        <taxon>Tracheophyta</taxon>
        <taxon>Spermatophyta</taxon>
        <taxon>Magnoliopsida</taxon>
        <taxon>Liliopsida</taxon>
        <taxon>Araceae</taxon>
        <taxon>Aroideae</taxon>
        <taxon>Colocasieae</taxon>
        <taxon>Colocasia</taxon>
    </lineage>
</organism>
<evidence type="ECO:0000313" key="2">
    <source>
        <dbReference type="Proteomes" id="UP000652761"/>
    </source>
</evidence>
<proteinExistence type="predicted"/>
<comment type="caution">
    <text evidence="1">The sequence shown here is derived from an EMBL/GenBank/DDBJ whole genome shotgun (WGS) entry which is preliminary data.</text>
</comment>
<evidence type="ECO:0000313" key="1">
    <source>
        <dbReference type="EMBL" id="MQM19730.1"/>
    </source>
</evidence>